<evidence type="ECO:0000313" key="3">
    <source>
        <dbReference type="Proteomes" id="UP001056500"/>
    </source>
</evidence>
<dbReference type="Pfam" id="PF13646">
    <property type="entry name" value="HEAT_2"/>
    <property type="match status" value="1"/>
</dbReference>
<dbReference type="PANTHER" id="PTHR12697:SF5">
    <property type="entry name" value="DEOXYHYPUSINE HYDROXYLASE"/>
    <property type="match status" value="1"/>
</dbReference>
<keyword evidence="1" id="KW-1133">Transmembrane helix</keyword>
<dbReference type="Proteomes" id="UP001056500">
    <property type="component" value="Chromosome"/>
</dbReference>
<keyword evidence="1" id="KW-0472">Membrane</keyword>
<protein>
    <submittedName>
        <fullName evidence="2">HEAT repeat domain-containing protein</fullName>
    </submittedName>
</protein>
<evidence type="ECO:0000313" key="2">
    <source>
        <dbReference type="EMBL" id="USG63405.1"/>
    </source>
</evidence>
<sequence length="386" mass="43900">MFQHHIEVAYLFLMVASGLIVAGILFLLFLKYRQNYYAKEKQRLSLKYQEYMSYVLAHLDAQQPLELPVGELGKLELLVLGEKLMEIAERVKGKHRLQLAALFEKLGLPEIELNRLKQAPGPLRSHAAYKLGAMGYEKATPELFAALKAEKDEAGRYIIARAIARCTRNVADLRQMIQQMIEQSADSPRLLAEVLADSPLDLQPLLREWINSEDTRLVLIALACLPTTLDERMMDSLWKGLDSNEKEVRIQSAKLLLGCEGLHSEQIHALLTNPDWEIRALVVKALGSWKDESSVPTLLAAINDQHWWVKYHAARSLVRVGDEGFRALCELASRTTHQETVDLAMQQIQEALREDKLTSKKSVARTDNRLTIYDAYFNRQGERVIS</sequence>
<dbReference type="SMART" id="SM00567">
    <property type="entry name" value="EZ_HEAT"/>
    <property type="match status" value="3"/>
</dbReference>
<accession>A0ABY4W8A2</accession>
<gene>
    <name evidence="2" type="ORF">NDK47_14580</name>
</gene>
<name>A0ABY4W8A2_9BACL</name>
<dbReference type="SUPFAM" id="SSF48371">
    <property type="entry name" value="ARM repeat"/>
    <property type="match status" value="1"/>
</dbReference>
<proteinExistence type="predicted"/>
<keyword evidence="3" id="KW-1185">Reference proteome</keyword>
<evidence type="ECO:0000256" key="1">
    <source>
        <dbReference type="SAM" id="Phobius"/>
    </source>
</evidence>
<keyword evidence="1" id="KW-0812">Transmembrane</keyword>
<organism evidence="2 3">
    <name type="scientific">Brevibacillus ruminantium</name>
    <dbReference type="NCBI Taxonomy" id="2950604"/>
    <lineage>
        <taxon>Bacteria</taxon>
        <taxon>Bacillati</taxon>
        <taxon>Bacillota</taxon>
        <taxon>Bacilli</taxon>
        <taxon>Bacillales</taxon>
        <taxon>Paenibacillaceae</taxon>
        <taxon>Brevibacillus</taxon>
    </lineage>
</organism>
<dbReference type="InterPro" id="IPR004155">
    <property type="entry name" value="PBS_lyase_HEAT"/>
</dbReference>
<dbReference type="PANTHER" id="PTHR12697">
    <property type="entry name" value="PBS LYASE HEAT-LIKE PROTEIN"/>
    <property type="match status" value="1"/>
</dbReference>
<dbReference type="RefSeq" id="WP_251870487.1">
    <property type="nucleotide sequence ID" value="NZ_CP098755.1"/>
</dbReference>
<dbReference type="InterPro" id="IPR011989">
    <property type="entry name" value="ARM-like"/>
</dbReference>
<dbReference type="Gene3D" id="1.25.10.10">
    <property type="entry name" value="Leucine-rich Repeat Variant"/>
    <property type="match status" value="2"/>
</dbReference>
<dbReference type="InterPro" id="IPR016024">
    <property type="entry name" value="ARM-type_fold"/>
</dbReference>
<reference evidence="2" key="1">
    <citation type="submission" date="2022-06" db="EMBL/GenBank/DDBJ databases">
        <title>Genome sequencing of Brevibacillus sp. BB3-R1.</title>
        <authorList>
            <person name="Heo J."/>
            <person name="Lee D."/>
            <person name="Won M."/>
            <person name="Han B.-H."/>
            <person name="Hong S.-B."/>
            <person name="Kwon S.-W."/>
        </authorList>
    </citation>
    <scope>NUCLEOTIDE SEQUENCE</scope>
    <source>
        <strain evidence="2">BB3-R1</strain>
    </source>
</reference>
<dbReference type="EMBL" id="CP098755">
    <property type="protein sequence ID" value="USG63405.1"/>
    <property type="molecule type" value="Genomic_DNA"/>
</dbReference>
<feature type="transmembrane region" description="Helical" evidence="1">
    <location>
        <begin position="6"/>
        <end position="30"/>
    </location>
</feature>